<sequence length="748" mass="78705">MKGDERFRRARLVLWLAAAGFLAALVAGHDVHDRLTPGGTTAIGAESERSRELLESDFHAGDPDLVLVARSQVPVDDPRAAEAGRSLTARLARTPGVVHAISYWDARAPSLRGRDGRAALLLVRLQGDDMRRIAAARRVVPRVSGRTGPLTVTATGKAQVRAETQDRSERDLRRAELVVAPLTLAILLVVFGGLTAAVLPLLVGALAVTGTMAVLRLLSAFTEVSVFAMSIASALGFALALDFSLFIVTRFREELAAGFGTRAAITVTMRTTGRAMAYSAVTVSLSLAALLLFPFTILRSIAYGGIAVTVLAAVGSLVVLPAVLVLLGERVNGLAIPGPWRAGRPARPDAAPGPWFRIATAVMRRPLSVAIPTALLLLALGSPFLDVRFGTFDDRLLPPEAPAAQAANQLRRDFDARDSVAATTVVLPEERVAPDDPVAAARLDGYARRLSSVAGVVRVDAATGSYARGARAGDAPPGAAARFVRPGAPGTWLAVSTAHEPYSVENGELAERVRGLPAPGRALVGGPGAELADVRAGIAVTLPAVLGLIALTTFLLISALTGSMVLGAKALLMNALSLGATFGVLVHIFQEGHLRWLVGGFSVSGSTDALVPALLFCVAFGLSMDYEIFLLSRIVEEHRRTGDTRLAVATGLERTGRLFTSAAVIFAVVMAALATSGLALLKMIGVGLALAVLLDATLVRGLLVPAVMRLAGRANWWTPWPRGRAFRRYRVPPPRVPEPGATRERVPS</sequence>
<accession>A0ABW1A2R1</accession>
<dbReference type="Proteomes" id="UP001596074">
    <property type="component" value="Unassembled WGS sequence"/>
</dbReference>
<proteinExistence type="inferred from homology"/>
<feature type="transmembrane region" description="Helical" evidence="7">
    <location>
        <begin position="536"/>
        <end position="559"/>
    </location>
</feature>
<dbReference type="Pfam" id="PF03176">
    <property type="entry name" value="MMPL"/>
    <property type="match status" value="2"/>
</dbReference>
<evidence type="ECO:0000256" key="3">
    <source>
        <dbReference type="ARBA" id="ARBA00022475"/>
    </source>
</evidence>
<feature type="transmembrane region" description="Helical" evidence="7">
    <location>
        <begin position="609"/>
        <end position="635"/>
    </location>
</feature>
<evidence type="ECO:0000256" key="7">
    <source>
        <dbReference type="SAM" id="Phobius"/>
    </source>
</evidence>
<evidence type="ECO:0000256" key="4">
    <source>
        <dbReference type="ARBA" id="ARBA00022692"/>
    </source>
</evidence>
<feature type="transmembrane region" description="Helical" evidence="7">
    <location>
        <begin position="227"/>
        <end position="248"/>
    </location>
</feature>
<evidence type="ECO:0000256" key="2">
    <source>
        <dbReference type="ARBA" id="ARBA00010157"/>
    </source>
</evidence>
<keyword evidence="10" id="KW-1185">Reference proteome</keyword>
<dbReference type="PANTHER" id="PTHR33406:SF11">
    <property type="entry name" value="MEMBRANE PROTEIN SCO6666-RELATED"/>
    <property type="match status" value="1"/>
</dbReference>
<dbReference type="SUPFAM" id="SSF82866">
    <property type="entry name" value="Multidrug efflux transporter AcrB transmembrane domain"/>
    <property type="match status" value="2"/>
</dbReference>
<dbReference type="InterPro" id="IPR050545">
    <property type="entry name" value="Mycobact_MmpL"/>
</dbReference>
<evidence type="ECO:0000256" key="1">
    <source>
        <dbReference type="ARBA" id="ARBA00004651"/>
    </source>
</evidence>
<feature type="transmembrane region" description="Helical" evidence="7">
    <location>
        <begin position="301"/>
        <end position="327"/>
    </location>
</feature>
<comment type="subcellular location">
    <subcellularLocation>
        <location evidence="1">Cell membrane</location>
        <topology evidence="1">Multi-pass membrane protein</topology>
    </subcellularLocation>
</comment>
<dbReference type="InterPro" id="IPR004869">
    <property type="entry name" value="MMPL_dom"/>
</dbReference>
<evidence type="ECO:0000256" key="6">
    <source>
        <dbReference type="ARBA" id="ARBA00023136"/>
    </source>
</evidence>
<organism evidence="9 10">
    <name type="scientific">Actinomadura rugatobispora</name>
    <dbReference type="NCBI Taxonomy" id="1994"/>
    <lineage>
        <taxon>Bacteria</taxon>
        <taxon>Bacillati</taxon>
        <taxon>Actinomycetota</taxon>
        <taxon>Actinomycetes</taxon>
        <taxon>Streptosporangiales</taxon>
        <taxon>Thermomonosporaceae</taxon>
        <taxon>Actinomadura</taxon>
    </lineage>
</organism>
<keyword evidence="6 7" id="KW-0472">Membrane</keyword>
<evidence type="ECO:0000256" key="5">
    <source>
        <dbReference type="ARBA" id="ARBA00022989"/>
    </source>
</evidence>
<dbReference type="EMBL" id="JBHSON010000045">
    <property type="protein sequence ID" value="MFC5749731.1"/>
    <property type="molecule type" value="Genomic_DNA"/>
</dbReference>
<feature type="transmembrane region" description="Helical" evidence="7">
    <location>
        <begin position="680"/>
        <end position="703"/>
    </location>
</feature>
<gene>
    <name evidence="9" type="ORF">ACFPZN_29250</name>
</gene>
<name>A0ABW1A2R1_9ACTN</name>
<feature type="transmembrane region" description="Helical" evidence="7">
    <location>
        <begin position="571"/>
        <end position="589"/>
    </location>
</feature>
<keyword evidence="5 7" id="KW-1133">Transmembrane helix</keyword>
<feature type="transmembrane region" description="Helical" evidence="7">
    <location>
        <begin position="177"/>
        <end position="194"/>
    </location>
</feature>
<comment type="caution">
    <text evidence="9">The sequence shown here is derived from an EMBL/GenBank/DDBJ whole genome shotgun (WGS) entry which is preliminary data.</text>
</comment>
<keyword evidence="4 7" id="KW-0812">Transmembrane</keyword>
<feature type="domain" description="Membrane transport protein MMPL" evidence="8">
    <location>
        <begin position="44"/>
        <end position="368"/>
    </location>
</feature>
<keyword evidence="3" id="KW-1003">Cell membrane</keyword>
<evidence type="ECO:0000259" key="8">
    <source>
        <dbReference type="Pfam" id="PF03176"/>
    </source>
</evidence>
<feature type="domain" description="Membrane transport protein MMPL" evidence="8">
    <location>
        <begin position="396"/>
        <end position="728"/>
    </location>
</feature>
<feature type="transmembrane region" description="Helical" evidence="7">
    <location>
        <begin position="367"/>
        <end position="385"/>
    </location>
</feature>
<feature type="transmembrane region" description="Helical" evidence="7">
    <location>
        <begin position="275"/>
        <end position="295"/>
    </location>
</feature>
<comment type="similarity">
    <text evidence="2">Belongs to the resistance-nodulation-cell division (RND) (TC 2.A.6) family. MmpL subfamily.</text>
</comment>
<dbReference type="PANTHER" id="PTHR33406">
    <property type="entry name" value="MEMBRANE PROTEIN MJ1562-RELATED"/>
    <property type="match status" value="1"/>
</dbReference>
<evidence type="ECO:0000313" key="9">
    <source>
        <dbReference type="EMBL" id="MFC5749731.1"/>
    </source>
</evidence>
<evidence type="ECO:0000313" key="10">
    <source>
        <dbReference type="Proteomes" id="UP001596074"/>
    </source>
</evidence>
<feature type="transmembrane region" description="Helical" evidence="7">
    <location>
        <begin position="656"/>
        <end position="674"/>
    </location>
</feature>
<dbReference type="RefSeq" id="WP_378285458.1">
    <property type="nucleotide sequence ID" value="NZ_JBHSON010000045.1"/>
</dbReference>
<protein>
    <submittedName>
        <fullName evidence="9">MMPL family transporter</fullName>
    </submittedName>
</protein>
<reference evidence="10" key="1">
    <citation type="journal article" date="2019" name="Int. J. Syst. Evol. Microbiol.">
        <title>The Global Catalogue of Microorganisms (GCM) 10K type strain sequencing project: providing services to taxonomists for standard genome sequencing and annotation.</title>
        <authorList>
            <consortium name="The Broad Institute Genomics Platform"/>
            <consortium name="The Broad Institute Genome Sequencing Center for Infectious Disease"/>
            <person name="Wu L."/>
            <person name="Ma J."/>
        </authorList>
    </citation>
    <scope>NUCLEOTIDE SEQUENCE [LARGE SCALE GENOMIC DNA]</scope>
    <source>
        <strain evidence="10">KCTC 42087</strain>
    </source>
</reference>
<dbReference type="Gene3D" id="1.20.1640.10">
    <property type="entry name" value="Multidrug efflux transporter AcrB transmembrane domain"/>
    <property type="match status" value="2"/>
</dbReference>